<gene>
    <name evidence="3" type="ORF">TraAM80_05158</name>
</gene>
<proteinExistence type="predicted"/>
<keyword evidence="4" id="KW-1185">Reference proteome</keyword>
<feature type="region of interest" description="Disordered" evidence="1">
    <location>
        <begin position="35"/>
        <end position="135"/>
    </location>
</feature>
<dbReference type="PANTHER" id="PTHR42262:SF2">
    <property type="entry name" value="PDZ DOMAIN-CONTAINING PROTEIN"/>
    <property type="match status" value="1"/>
</dbReference>
<reference evidence="3 4" key="1">
    <citation type="journal article" date="2018" name="BMC Genomics">
        <title>Genomic comparison of Trypanosoma conorhini and Trypanosoma rangeli to Trypanosoma cruzi strains of high and low virulence.</title>
        <authorList>
            <person name="Bradwell K.R."/>
            <person name="Koparde V.N."/>
            <person name="Matveyev A.V."/>
            <person name="Serrano M.G."/>
            <person name="Alves J.M."/>
            <person name="Parikh H."/>
            <person name="Huang B."/>
            <person name="Lee V."/>
            <person name="Espinosa-Alvarez O."/>
            <person name="Ortiz P.A."/>
            <person name="Costa-Martins A.G."/>
            <person name="Teixeira M.M."/>
            <person name="Buck G.A."/>
        </authorList>
    </citation>
    <scope>NUCLEOTIDE SEQUENCE [LARGE SCALE GENOMIC DNA]</scope>
    <source>
        <strain evidence="3 4">AM80</strain>
    </source>
</reference>
<dbReference type="RefSeq" id="XP_029238100.1">
    <property type="nucleotide sequence ID" value="XM_029382051.1"/>
</dbReference>
<dbReference type="InterPro" id="IPR056661">
    <property type="entry name" value="DUF7759"/>
</dbReference>
<sequence length="241" mass="27065">MAGGSHAPVTEGVAVALNQEQVEQVREVALVNSKSIRRSGERAQKMRIQQQETHENAEDLDAKADDACTANANEAEELLAEPEQHAEEDDVKETYPMVADEDAAADDTSGIEERPQGRLKEGPQATGDTPEPLLFPNNVTIELLTPEEMVIRRESNERKWGLSLESSGEGNERQVHLTSLPELTSKRDARRRHPFYKTFLKPPMKTTWRIQSVNGISSLRAPQLLDIMRRSLKLRIKFFKG</sequence>
<dbReference type="AlphaFoldDB" id="A0A3R7NCR5"/>
<dbReference type="Proteomes" id="UP000283634">
    <property type="component" value="Unassembled WGS sequence"/>
</dbReference>
<organism evidence="3 4">
    <name type="scientific">Trypanosoma rangeli</name>
    <dbReference type="NCBI Taxonomy" id="5698"/>
    <lineage>
        <taxon>Eukaryota</taxon>
        <taxon>Discoba</taxon>
        <taxon>Euglenozoa</taxon>
        <taxon>Kinetoplastea</taxon>
        <taxon>Metakinetoplastina</taxon>
        <taxon>Trypanosomatida</taxon>
        <taxon>Trypanosomatidae</taxon>
        <taxon>Trypanosoma</taxon>
        <taxon>Herpetosoma</taxon>
    </lineage>
</organism>
<feature type="compositionally biased region" description="Acidic residues" evidence="1">
    <location>
        <begin position="74"/>
        <end position="91"/>
    </location>
</feature>
<feature type="compositionally biased region" description="Basic and acidic residues" evidence="1">
    <location>
        <begin position="111"/>
        <end position="121"/>
    </location>
</feature>
<protein>
    <recommendedName>
        <fullName evidence="2">DUF7759 domain-containing protein</fullName>
    </recommendedName>
</protein>
<comment type="caution">
    <text evidence="3">The sequence shown here is derived from an EMBL/GenBank/DDBJ whole genome shotgun (WGS) entry which is preliminary data.</text>
</comment>
<evidence type="ECO:0000313" key="3">
    <source>
        <dbReference type="EMBL" id="RNF04443.1"/>
    </source>
</evidence>
<dbReference type="Pfam" id="PF24945">
    <property type="entry name" value="DUF7759"/>
    <property type="match status" value="1"/>
</dbReference>
<dbReference type="VEuPathDB" id="TriTrypDB:TRSC58_01859"/>
<feature type="domain" description="DUF7759" evidence="2">
    <location>
        <begin position="128"/>
        <end position="239"/>
    </location>
</feature>
<feature type="compositionally biased region" description="Basic and acidic residues" evidence="1">
    <location>
        <begin position="52"/>
        <end position="66"/>
    </location>
</feature>
<name>A0A3R7NCR5_TRYRA</name>
<dbReference type="EMBL" id="MKGL01000163">
    <property type="protein sequence ID" value="RNF04443.1"/>
    <property type="molecule type" value="Genomic_DNA"/>
</dbReference>
<dbReference type="GeneID" id="40329091"/>
<dbReference type="PANTHER" id="PTHR42262">
    <property type="entry name" value="PDZ DOMAIN-CONTAINING PROTEIN-RELATED"/>
    <property type="match status" value="1"/>
</dbReference>
<accession>A0A3R7NCR5</accession>
<evidence type="ECO:0000259" key="2">
    <source>
        <dbReference type="Pfam" id="PF24945"/>
    </source>
</evidence>
<evidence type="ECO:0000313" key="4">
    <source>
        <dbReference type="Proteomes" id="UP000283634"/>
    </source>
</evidence>
<evidence type="ECO:0000256" key="1">
    <source>
        <dbReference type="SAM" id="MobiDB-lite"/>
    </source>
</evidence>